<comment type="caution">
    <text evidence="8">The sequence shown here is derived from an EMBL/GenBank/DDBJ whole genome shotgun (WGS) entry which is preliminary data.</text>
</comment>
<dbReference type="InterPro" id="IPR005822">
    <property type="entry name" value="Ribosomal_uL13"/>
</dbReference>
<dbReference type="NCBIfam" id="TIGR01066">
    <property type="entry name" value="rplM_bact"/>
    <property type="match status" value="1"/>
</dbReference>
<dbReference type="PANTHER" id="PTHR11545:SF2">
    <property type="entry name" value="LARGE RIBOSOMAL SUBUNIT PROTEIN UL13M"/>
    <property type="match status" value="1"/>
</dbReference>
<dbReference type="PIRSF" id="PIRSF002181">
    <property type="entry name" value="Ribosomal_L13"/>
    <property type="match status" value="1"/>
</dbReference>
<dbReference type="GO" id="GO:0003729">
    <property type="term" value="F:mRNA binding"/>
    <property type="evidence" value="ECO:0007669"/>
    <property type="project" value="UniProtKB-ARBA"/>
</dbReference>
<evidence type="ECO:0000256" key="3">
    <source>
        <dbReference type="ARBA" id="ARBA00023274"/>
    </source>
</evidence>
<dbReference type="GO" id="GO:0017148">
    <property type="term" value="P:negative regulation of translation"/>
    <property type="evidence" value="ECO:0007669"/>
    <property type="project" value="TreeGrafter"/>
</dbReference>
<comment type="subunit">
    <text evidence="5">Part of the 50S ribosomal subunit.</text>
</comment>
<evidence type="ECO:0000256" key="5">
    <source>
        <dbReference type="HAMAP-Rule" id="MF_01366"/>
    </source>
</evidence>
<dbReference type="HAMAP" id="MF_01366">
    <property type="entry name" value="Ribosomal_uL13"/>
    <property type="match status" value="1"/>
</dbReference>
<gene>
    <name evidence="5 7" type="primary">rplM</name>
    <name evidence="8" type="ORF">DRJ04_00165</name>
</gene>
<evidence type="ECO:0000256" key="1">
    <source>
        <dbReference type="ARBA" id="ARBA00006227"/>
    </source>
</evidence>
<dbReference type="InterPro" id="IPR005823">
    <property type="entry name" value="Ribosomal_uL13_bac-type"/>
</dbReference>
<dbReference type="EMBL" id="QMQA01000002">
    <property type="protein sequence ID" value="RLE15489.1"/>
    <property type="molecule type" value="Genomic_DNA"/>
</dbReference>
<keyword evidence="3 5" id="KW-0687">Ribonucleoprotein</keyword>
<dbReference type="CDD" id="cd00392">
    <property type="entry name" value="Ribosomal_L13"/>
    <property type="match status" value="1"/>
</dbReference>
<comment type="similarity">
    <text evidence="1 5 6">Belongs to the universal ribosomal protein uL13 family.</text>
</comment>
<evidence type="ECO:0000256" key="7">
    <source>
        <dbReference type="RuleBase" id="RU003878"/>
    </source>
</evidence>
<name>A0A662DMZ1_UNCAE</name>
<dbReference type="Pfam" id="PF00572">
    <property type="entry name" value="Ribosomal_L13"/>
    <property type="match status" value="1"/>
</dbReference>
<evidence type="ECO:0000256" key="2">
    <source>
        <dbReference type="ARBA" id="ARBA00022980"/>
    </source>
</evidence>
<dbReference type="GO" id="GO:0006412">
    <property type="term" value="P:translation"/>
    <property type="evidence" value="ECO:0007669"/>
    <property type="project" value="UniProtKB-UniRule"/>
</dbReference>
<evidence type="ECO:0000313" key="8">
    <source>
        <dbReference type="EMBL" id="RLE15489.1"/>
    </source>
</evidence>
<comment type="function">
    <text evidence="5 7">This protein is one of the early assembly proteins of the 50S ribosomal subunit, although it is not seen to bind rRNA by itself. It is important during the early stages of 50S assembly.</text>
</comment>
<accession>A0A662DMZ1</accession>
<keyword evidence="2 5" id="KW-0689">Ribosomal protein</keyword>
<dbReference type="PROSITE" id="PS00783">
    <property type="entry name" value="RIBOSOMAL_L13"/>
    <property type="match status" value="1"/>
</dbReference>
<protein>
    <recommendedName>
        <fullName evidence="4 5">Large ribosomal subunit protein uL13</fullName>
    </recommendedName>
</protein>
<reference evidence="8 9" key="1">
    <citation type="submission" date="2018-06" db="EMBL/GenBank/DDBJ databases">
        <title>Extensive metabolic versatility and redundancy in microbially diverse, dynamic hydrothermal sediments.</title>
        <authorList>
            <person name="Dombrowski N."/>
            <person name="Teske A."/>
            <person name="Baker B.J."/>
        </authorList>
    </citation>
    <scope>NUCLEOTIDE SEQUENCE [LARGE SCALE GENOMIC DNA]</scope>
    <source>
        <strain evidence="8">B3_G15</strain>
    </source>
</reference>
<dbReference type="GO" id="GO:0003735">
    <property type="term" value="F:structural constituent of ribosome"/>
    <property type="evidence" value="ECO:0007669"/>
    <property type="project" value="InterPro"/>
</dbReference>
<dbReference type="PANTHER" id="PTHR11545">
    <property type="entry name" value="RIBOSOMAL PROTEIN L13"/>
    <property type="match status" value="1"/>
</dbReference>
<dbReference type="InterPro" id="IPR036899">
    <property type="entry name" value="Ribosomal_uL13_sf"/>
</dbReference>
<dbReference type="AlphaFoldDB" id="A0A662DMZ1"/>
<dbReference type="SUPFAM" id="SSF52161">
    <property type="entry name" value="Ribosomal protein L13"/>
    <property type="match status" value="1"/>
</dbReference>
<evidence type="ECO:0000313" key="9">
    <source>
        <dbReference type="Proteomes" id="UP000280417"/>
    </source>
</evidence>
<dbReference type="GO" id="GO:0022625">
    <property type="term" value="C:cytosolic large ribosomal subunit"/>
    <property type="evidence" value="ECO:0007669"/>
    <property type="project" value="TreeGrafter"/>
</dbReference>
<proteinExistence type="inferred from homology"/>
<dbReference type="Gene3D" id="3.90.1180.10">
    <property type="entry name" value="Ribosomal protein L13"/>
    <property type="match status" value="1"/>
</dbReference>
<dbReference type="FunFam" id="3.90.1180.10:FF:000001">
    <property type="entry name" value="50S ribosomal protein L13"/>
    <property type="match status" value="1"/>
</dbReference>
<evidence type="ECO:0000256" key="4">
    <source>
        <dbReference type="ARBA" id="ARBA00035201"/>
    </source>
</evidence>
<organism evidence="8 9">
    <name type="scientific">Aerophobetes bacterium</name>
    <dbReference type="NCBI Taxonomy" id="2030807"/>
    <lineage>
        <taxon>Bacteria</taxon>
        <taxon>Candidatus Aerophobota</taxon>
    </lineage>
</organism>
<sequence>MKTYIPKKEEIAKKWYLVDAKGKILGRLATRIARILSGKDKPIYTPHLDTGDFVVVINAREIKVTGKKEEEKIYYRHSGYPGGLKKETLRRLRERKPEEIIRRAVKGMLPKNKLGRKMLKKLKIYPDANHPHQAQNPEPINL</sequence>
<evidence type="ECO:0000256" key="6">
    <source>
        <dbReference type="RuleBase" id="RU003877"/>
    </source>
</evidence>
<dbReference type="InterPro" id="IPR023563">
    <property type="entry name" value="Ribosomal_uL13_CS"/>
</dbReference>
<dbReference type="Proteomes" id="UP000280417">
    <property type="component" value="Unassembled WGS sequence"/>
</dbReference>